<dbReference type="GO" id="GO:0008206">
    <property type="term" value="P:bile acid metabolic process"/>
    <property type="evidence" value="ECO:0007669"/>
    <property type="project" value="UniProtKB-ARBA"/>
</dbReference>
<sequence length="258" mass="28383">MNLENKVILITGASSGLGAGVAPLLLEQGAIPILTARSEDKLVQLSRGLNGPHEIIRMDVQSAEEIEQAVRQVMDKYGRIDILLNNAGYGQFKSIQEMELEEYSEMMDVNYMGIVRCTRAVLPYMLAAGSGQIVNVASLAGKFATAKSTAYTATKHAVLGFTNSLRQELRGTGITVSSINPGPISTAFFERADPSGEYVRNVSGFMLPPGRVCREIVRVMRKKKEESDLPGIAAFGLRLYTLCPRLVDRLTYRFFDRK</sequence>
<dbReference type="RefSeq" id="WP_060536230.1">
    <property type="nucleotide sequence ID" value="NZ_CP013023.1"/>
</dbReference>
<dbReference type="FunFam" id="3.40.50.720:FF:000084">
    <property type="entry name" value="Short-chain dehydrogenase reductase"/>
    <property type="match status" value="1"/>
</dbReference>
<reference evidence="5" key="1">
    <citation type="submission" date="2015-10" db="EMBL/GenBank/DDBJ databases">
        <title>Genome of Paenibacillus bovis sp. nov.</title>
        <authorList>
            <person name="Wu Z."/>
            <person name="Gao C."/>
            <person name="Liu Z."/>
            <person name="Zheng H."/>
        </authorList>
    </citation>
    <scope>NUCLEOTIDE SEQUENCE [LARGE SCALE GENOMIC DNA]</scope>
    <source>
        <strain evidence="5">BD3526</strain>
    </source>
</reference>
<dbReference type="OrthoDB" id="9793345at2"/>
<dbReference type="EMBL" id="CP013023">
    <property type="protein sequence ID" value="ANF98149.1"/>
    <property type="molecule type" value="Genomic_DNA"/>
</dbReference>
<dbReference type="Gene3D" id="3.40.50.720">
    <property type="entry name" value="NAD(P)-binding Rossmann-like Domain"/>
    <property type="match status" value="1"/>
</dbReference>
<evidence type="ECO:0000313" key="5">
    <source>
        <dbReference type="Proteomes" id="UP000078148"/>
    </source>
</evidence>
<dbReference type="GO" id="GO:0016491">
    <property type="term" value="F:oxidoreductase activity"/>
    <property type="evidence" value="ECO:0007669"/>
    <property type="project" value="UniProtKB-KW"/>
</dbReference>
<dbReference type="SUPFAM" id="SSF51735">
    <property type="entry name" value="NAD(P)-binding Rossmann-fold domains"/>
    <property type="match status" value="1"/>
</dbReference>
<gene>
    <name evidence="4" type="ORF">AR543_20475</name>
</gene>
<dbReference type="PRINTS" id="PR00080">
    <property type="entry name" value="SDRFAMILY"/>
</dbReference>
<protein>
    <submittedName>
        <fullName evidence="4">Oxidoreductase</fullName>
    </submittedName>
</protein>
<keyword evidence="2" id="KW-0560">Oxidoreductase</keyword>
<dbReference type="KEGG" id="pbv:AR543_20475"/>
<dbReference type="InterPro" id="IPR036291">
    <property type="entry name" value="NAD(P)-bd_dom_sf"/>
</dbReference>
<evidence type="ECO:0000256" key="2">
    <source>
        <dbReference type="ARBA" id="ARBA00023002"/>
    </source>
</evidence>
<dbReference type="PROSITE" id="PS00061">
    <property type="entry name" value="ADH_SHORT"/>
    <property type="match status" value="1"/>
</dbReference>
<dbReference type="PRINTS" id="PR00081">
    <property type="entry name" value="GDHRDH"/>
</dbReference>
<dbReference type="AlphaFoldDB" id="A0A172ZKS7"/>
<accession>A0A172ZKS7</accession>
<keyword evidence="5" id="KW-1185">Reference proteome</keyword>
<evidence type="ECO:0000256" key="3">
    <source>
        <dbReference type="RuleBase" id="RU000363"/>
    </source>
</evidence>
<comment type="similarity">
    <text evidence="1 3">Belongs to the short-chain dehydrogenases/reductases (SDR) family.</text>
</comment>
<reference evidence="4 5" key="2">
    <citation type="journal article" date="2016" name="Int. J. Syst. Evol. Microbiol.">
        <title>Paenibacillus bovis sp. nov., isolated from raw yak (Bos grunniens) milk.</title>
        <authorList>
            <person name="Gao C."/>
            <person name="Han J."/>
            <person name="Liu Z."/>
            <person name="Xu X."/>
            <person name="Hang F."/>
            <person name="Wu Z."/>
        </authorList>
    </citation>
    <scope>NUCLEOTIDE SEQUENCE [LARGE SCALE GENOMIC DNA]</scope>
    <source>
        <strain evidence="4 5">BD3526</strain>
    </source>
</reference>
<dbReference type="InterPro" id="IPR002347">
    <property type="entry name" value="SDR_fam"/>
</dbReference>
<proteinExistence type="inferred from homology"/>
<organism evidence="4 5">
    <name type="scientific">Paenibacillus bovis</name>
    <dbReference type="NCBI Taxonomy" id="1616788"/>
    <lineage>
        <taxon>Bacteria</taxon>
        <taxon>Bacillati</taxon>
        <taxon>Bacillota</taxon>
        <taxon>Bacilli</taxon>
        <taxon>Bacillales</taxon>
        <taxon>Paenibacillaceae</taxon>
        <taxon>Paenibacillus</taxon>
    </lineage>
</organism>
<dbReference type="Proteomes" id="UP000078148">
    <property type="component" value="Chromosome"/>
</dbReference>
<evidence type="ECO:0000256" key="1">
    <source>
        <dbReference type="ARBA" id="ARBA00006484"/>
    </source>
</evidence>
<dbReference type="STRING" id="1616788.AR543_20475"/>
<dbReference type="Pfam" id="PF00106">
    <property type="entry name" value="adh_short"/>
    <property type="match status" value="1"/>
</dbReference>
<evidence type="ECO:0000313" key="4">
    <source>
        <dbReference type="EMBL" id="ANF98149.1"/>
    </source>
</evidence>
<dbReference type="PANTHER" id="PTHR44196:SF1">
    <property type="entry name" value="DEHYDROGENASE_REDUCTASE SDR FAMILY MEMBER 7B"/>
    <property type="match status" value="1"/>
</dbReference>
<dbReference type="PANTHER" id="PTHR44196">
    <property type="entry name" value="DEHYDROGENASE/REDUCTASE SDR FAMILY MEMBER 7B"/>
    <property type="match status" value="1"/>
</dbReference>
<dbReference type="InterPro" id="IPR020904">
    <property type="entry name" value="Sc_DH/Rdtase_CS"/>
</dbReference>
<name>A0A172ZKS7_9BACL</name>
<dbReference type="GO" id="GO:0016020">
    <property type="term" value="C:membrane"/>
    <property type="evidence" value="ECO:0007669"/>
    <property type="project" value="TreeGrafter"/>
</dbReference>